<protein>
    <submittedName>
        <fullName evidence="1">Uncharacterized protein</fullName>
    </submittedName>
</protein>
<proteinExistence type="predicted"/>
<evidence type="ECO:0000313" key="1">
    <source>
        <dbReference type="EMBL" id="KAJ8668218.1"/>
    </source>
</evidence>
<accession>A0ACC2NBA8</accession>
<sequence length="460" mass="51443">MAVDISVSNDGGLLKEIIKEGTGDLTPSIGCQVKVHYTGTLLDGTKFDSSKDRNQPFEFELGLGQVIKGWDVGVKTMKKGEVAILTCSPEYAYGKAGSPPKIPPDATLKFEVEMIDWVSEDLSPHKDKGISRQQIKAGEGYLTPSDGGLVEIHITGKYNDNTFEDRDVSFPLGEGEAEGIVEGVEIALEKFKKGEISKIFVKSKYAYGDKGKPELKIPPNADLEFTVELKNLEKAPQVWSLDGQQKLEQGAMFKEKGTTYFKNDQINLAIKMYKKVVEFTNSDYDFKEEVAKVCRDKLLLSANLNLALCFLKTQQYFEAREACDKALELDPNNEKALFRRGQAHVQLASPELAVIDFQKVIEIEPNNKAAANQIIICNNLIKKDLARQKKLYANMFEKFAKEDQQKREREEEKLPDGLYGTLGEWGQEERPGGRDATAFEKENPNILMLNANGTGEFKNM</sequence>
<keyword evidence="2" id="KW-1185">Reference proteome</keyword>
<name>A0ACC2NBA8_9HYME</name>
<evidence type="ECO:0000313" key="2">
    <source>
        <dbReference type="Proteomes" id="UP001239111"/>
    </source>
</evidence>
<dbReference type="Proteomes" id="UP001239111">
    <property type="component" value="Chromosome 4"/>
</dbReference>
<reference evidence="1" key="1">
    <citation type="submission" date="2023-04" db="EMBL/GenBank/DDBJ databases">
        <title>A chromosome-level genome assembly of the parasitoid wasp Eretmocerus hayati.</title>
        <authorList>
            <person name="Zhong Y."/>
            <person name="Liu S."/>
            <person name="Liu Y."/>
        </authorList>
    </citation>
    <scope>NUCLEOTIDE SEQUENCE</scope>
    <source>
        <strain evidence="1">ZJU_SS_LIU_2023</strain>
    </source>
</reference>
<comment type="caution">
    <text evidence="1">The sequence shown here is derived from an EMBL/GenBank/DDBJ whole genome shotgun (WGS) entry which is preliminary data.</text>
</comment>
<organism evidence="1 2">
    <name type="scientific">Eretmocerus hayati</name>
    <dbReference type="NCBI Taxonomy" id="131215"/>
    <lineage>
        <taxon>Eukaryota</taxon>
        <taxon>Metazoa</taxon>
        <taxon>Ecdysozoa</taxon>
        <taxon>Arthropoda</taxon>
        <taxon>Hexapoda</taxon>
        <taxon>Insecta</taxon>
        <taxon>Pterygota</taxon>
        <taxon>Neoptera</taxon>
        <taxon>Endopterygota</taxon>
        <taxon>Hymenoptera</taxon>
        <taxon>Apocrita</taxon>
        <taxon>Proctotrupomorpha</taxon>
        <taxon>Chalcidoidea</taxon>
        <taxon>Aphelinidae</taxon>
        <taxon>Aphelininae</taxon>
        <taxon>Eretmocerus</taxon>
    </lineage>
</organism>
<dbReference type="EMBL" id="CM056744">
    <property type="protein sequence ID" value="KAJ8668218.1"/>
    <property type="molecule type" value="Genomic_DNA"/>
</dbReference>
<gene>
    <name evidence="1" type="ORF">QAD02_009881</name>
</gene>